<keyword evidence="1 2" id="KW-0732">Signal</keyword>
<dbReference type="GO" id="GO:0030246">
    <property type="term" value="F:carbohydrate binding"/>
    <property type="evidence" value="ECO:0007669"/>
    <property type="project" value="TreeGrafter"/>
</dbReference>
<dbReference type="GeneID" id="95326356"/>
<name>A0A2A3YPA2_9MICO</name>
<organism evidence="3 4">
    <name type="scientific">Brachybacterium alimentarium</name>
    <dbReference type="NCBI Taxonomy" id="47845"/>
    <lineage>
        <taxon>Bacteria</taxon>
        <taxon>Bacillati</taxon>
        <taxon>Actinomycetota</taxon>
        <taxon>Actinomycetes</taxon>
        <taxon>Micrococcales</taxon>
        <taxon>Dermabacteraceae</taxon>
        <taxon>Brachybacterium</taxon>
    </lineage>
</organism>
<dbReference type="NCBIfam" id="TIGR00787">
    <property type="entry name" value="dctP"/>
    <property type="match status" value="1"/>
</dbReference>
<dbReference type="CDD" id="cd13671">
    <property type="entry name" value="PBP2_TRAP_SBP_like_3"/>
    <property type="match status" value="1"/>
</dbReference>
<dbReference type="InterPro" id="IPR038404">
    <property type="entry name" value="TRAP_DctP_sf"/>
</dbReference>
<proteinExistence type="predicted"/>
<protein>
    <submittedName>
        <fullName evidence="3">C4-dicarboxylate ABC transporter substrate-binding protein</fullName>
    </submittedName>
</protein>
<gene>
    <name evidence="3" type="ORF">CIK66_00670</name>
</gene>
<dbReference type="RefSeq" id="WP_096163720.1">
    <property type="nucleotide sequence ID" value="NZ_BAAAIQ010000025.1"/>
</dbReference>
<dbReference type="NCBIfam" id="NF037995">
    <property type="entry name" value="TRAP_S1"/>
    <property type="match status" value="1"/>
</dbReference>
<dbReference type="Gene3D" id="3.40.190.170">
    <property type="entry name" value="Bacterial extracellular solute-binding protein, family 7"/>
    <property type="match status" value="1"/>
</dbReference>
<dbReference type="EMBL" id="NRGR01000001">
    <property type="protein sequence ID" value="PCC41108.1"/>
    <property type="molecule type" value="Genomic_DNA"/>
</dbReference>
<comment type="caution">
    <text evidence="3">The sequence shown here is derived from an EMBL/GenBank/DDBJ whole genome shotgun (WGS) entry which is preliminary data.</text>
</comment>
<dbReference type="InterPro" id="IPR018389">
    <property type="entry name" value="DctP_fam"/>
</dbReference>
<dbReference type="GO" id="GO:0055085">
    <property type="term" value="P:transmembrane transport"/>
    <property type="evidence" value="ECO:0007669"/>
    <property type="project" value="InterPro"/>
</dbReference>
<sequence>MKCKPVLSGALALALTSLTACAEFTPVDDSAIHEGGSGVEAETVYRVAFNQPEGHPQYVALTHLGERMRDETGGKCALEVFPNESLGPQADTIELVQAGSVDFSMVAGSLMENFNPDFVVFNLPYVFDSKEHQREVLDDPEITEDLFSSLEDKNISVVAGFHGGIRNVYNSVQPVETPEDLAGMKIRVIESDTNITMMKQMGGSGAPMGQGEVYTAIQSGILEGGENNESIYANLSHDEVAPYYSYTQHLMFPDYLISNPTTLERMDPECRAFLESDIANTTAEEGELWNEEVDRSHEMAVEAGAEFNDVDIEAFRTAVQPLIDDSLGNDVTRKLYADVRAAAE</sequence>
<dbReference type="InterPro" id="IPR004682">
    <property type="entry name" value="TRAP_DctP"/>
</dbReference>
<feature type="signal peptide" evidence="2">
    <location>
        <begin position="1"/>
        <end position="22"/>
    </location>
</feature>
<keyword evidence="4" id="KW-1185">Reference proteome</keyword>
<accession>A0A2A3YPA2</accession>
<dbReference type="Proteomes" id="UP000218598">
    <property type="component" value="Unassembled WGS sequence"/>
</dbReference>
<evidence type="ECO:0000313" key="3">
    <source>
        <dbReference type="EMBL" id="PCC41108.1"/>
    </source>
</evidence>
<evidence type="ECO:0000256" key="1">
    <source>
        <dbReference type="ARBA" id="ARBA00022729"/>
    </source>
</evidence>
<dbReference type="OrthoDB" id="9815946at2"/>
<dbReference type="AlphaFoldDB" id="A0A2A3YPA2"/>
<feature type="chain" id="PRO_5013059645" evidence="2">
    <location>
        <begin position="23"/>
        <end position="344"/>
    </location>
</feature>
<evidence type="ECO:0000313" key="4">
    <source>
        <dbReference type="Proteomes" id="UP000218598"/>
    </source>
</evidence>
<dbReference type="PROSITE" id="PS51257">
    <property type="entry name" value="PROKAR_LIPOPROTEIN"/>
    <property type="match status" value="1"/>
</dbReference>
<evidence type="ECO:0000256" key="2">
    <source>
        <dbReference type="SAM" id="SignalP"/>
    </source>
</evidence>
<dbReference type="Pfam" id="PF03480">
    <property type="entry name" value="DctP"/>
    <property type="match status" value="1"/>
</dbReference>
<dbReference type="GO" id="GO:0030288">
    <property type="term" value="C:outer membrane-bounded periplasmic space"/>
    <property type="evidence" value="ECO:0007669"/>
    <property type="project" value="InterPro"/>
</dbReference>
<dbReference type="PANTHER" id="PTHR33376:SF2">
    <property type="entry name" value="DICARBOXYLATE-BINDING PERIPLASMIC PROTEIN"/>
    <property type="match status" value="1"/>
</dbReference>
<dbReference type="PANTHER" id="PTHR33376">
    <property type="match status" value="1"/>
</dbReference>
<reference evidence="3 4" key="1">
    <citation type="journal article" date="2017" name="Elife">
        <title>Extensive horizontal gene transfer in cheese-associated bacteria.</title>
        <authorList>
            <person name="Bonham K.S."/>
            <person name="Wolfe B.E."/>
            <person name="Dutton R.J."/>
        </authorList>
    </citation>
    <scope>NUCLEOTIDE SEQUENCE [LARGE SCALE GENOMIC DNA]</scope>
    <source>
        <strain evidence="3 4">341_9</strain>
    </source>
</reference>